<dbReference type="SUPFAM" id="SSF56235">
    <property type="entry name" value="N-terminal nucleophile aminohydrolases (Ntn hydrolases)"/>
    <property type="match status" value="1"/>
</dbReference>
<reference evidence="1 2" key="1">
    <citation type="submission" date="2016-10" db="EMBL/GenBank/DDBJ databases">
        <authorList>
            <person name="de Groot N.N."/>
        </authorList>
    </citation>
    <scope>NUCLEOTIDE SEQUENCE [LARGE SCALE GENOMIC DNA]</scope>
    <source>
        <strain evidence="1 2">DSM 24677</strain>
    </source>
</reference>
<organism evidence="1 2">
    <name type="scientific">Lentibacter algarum</name>
    <dbReference type="NCBI Taxonomy" id="576131"/>
    <lineage>
        <taxon>Bacteria</taxon>
        <taxon>Pseudomonadati</taxon>
        <taxon>Pseudomonadota</taxon>
        <taxon>Alphaproteobacteria</taxon>
        <taxon>Rhodobacterales</taxon>
        <taxon>Roseobacteraceae</taxon>
        <taxon>Lentibacter</taxon>
    </lineage>
</organism>
<dbReference type="GO" id="GO:0016787">
    <property type="term" value="F:hydrolase activity"/>
    <property type="evidence" value="ECO:0007669"/>
    <property type="project" value="UniProtKB-KW"/>
</dbReference>
<proteinExistence type="predicted"/>
<dbReference type="InterPro" id="IPR052896">
    <property type="entry name" value="GGT-like_enzyme"/>
</dbReference>
<dbReference type="InterPro" id="IPR043137">
    <property type="entry name" value="GGT_ssub_C"/>
</dbReference>
<dbReference type="InterPro" id="IPR029055">
    <property type="entry name" value="Ntn_hydrolases_N"/>
</dbReference>
<keyword evidence="1" id="KW-0378">Hydrolase</keyword>
<dbReference type="PANTHER" id="PTHR43881">
    <property type="entry name" value="GAMMA-GLUTAMYLTRANSPEPTIDASE (AFU_ORTHOLOGUE AFUA_4G13580)"/>
    <property type="match status" value="1"/>
</dbReference>
<protein>
    <submittedName>
        <fullName evidence="1">Gamma-glutamyltranspeptidase / glutathione hydrolase</fullName>
    </submittedName>
</protein>
<dbReference type="Gene3D" id="1.10.246.130">
    <property type="match status" value="1"/>
</dbReference>
<evidence type="ECO:0000313" key="1">
    <source>
        <dbReference type="EMBL" id="SDY81889.1"/>
    </source>
</evidence>
<dbReference type="OrthoDB" id="9781342at2"/>
<accession>A0A1H3N0X5</accession>
<dbReference type="STRING" id="576131.SAMN05444486_10479"/>
<sequence length="525" mass="55515">MRDFHFPGRSPVLAQNGMCATSHPLAAKVAVDIMERGGNAMDAAIAGAVLLGICEPQMTGIGGDCFVLFQDKDGGAIRALNGSGCAPAGADLSALKARGETTVPLNGPEAVTIPTAMDAFCRLSEDYGKIGIDAILAPTIRYADEGVPVAARVAFDWPEAGKALQGHGRTHYMIDGKPGEVGQMFRSPAQAEALRRVAKEGRKGFYEGEVAEDMVAALKALGGVHELSDFANATSFYTEPVGSHYKGADLLEHPPNGQGATANLMLNILSHFDLASMEPFGAMRAHIEAEATKLAYDARNRFIADPDVSKRVEHMLSMETATKLAALIDPKRAMAAAAPISEAVHKDTVYITVVDKDRMAVSFIYSIFHGFGSGIASEKFGILLQNRGAGFTLDESHPNVYGAGKRPMHTIIPGMLAENGRATMPFGVMGGQYQSCGHARFVTNMTDFGMDAQSAIDAPRCFSDAGELKVEKGYSEAVRAELADMGHKVVVPDGPLGGAQAIRIRNDGVLEGASDPRKDGAALGY</sequence>
<dbReference type="Proteomes" id="UP000199026">
    <property type="component" value="Unassembled WGS sequence"/>
</dbReference>
<dbReference type="InterPro" id="IPR043138">
    <property type="entry name" value="GGT_lsub"/>
</dbReference>
<gene>
    <name evidence="1" type="ORF">SAMN05444486_10479</name>
</gene>
<dbReference type="AlphaFoldDB" id="A0A1H3N0X5"/>
<evidence type="ECO:0000313" key="2">
    <source>
        <dbReference type="Proteomes" id="UP000199026"/>
    </source>
</evidence>
<dbReference type="EMBL" id="FNPR01000004">
    <property type="protein sequence ID" value="SDY81889.1"/>
    <property type="molecule type" value="Genomic_DNA"/>
</dbReference>
<name>A0A1H3N0X5_9RHOB</name>
<dbReference type="Pfam" id="PF01019">
    <property type="entry name" value="G_glu_transpept"/>
    <property type="match status" value="1"/>
</dbReference>
<keyword evidence="2" id="KW-1185">Reference proteome</keyword>
<dbReference type="PANTHER" id="PTHR43881:SF1">
    <property type="entry name" value="GAMMA-GLUTAMYLTRANSPEPTIDASE (AFU_ORTHOLOGUE AFUA_4G13580)"/>
    <property type="match status" value="1"/>
</dbReference>
<dbReference type="GeneID" id="78125720"/>
<dbReference type="Gene3D" id="3.60.20.40">
    <property type="match status" value="1"/>
</dbReference>
<dbReference type="RefSeq" id="WP_089893955.1">
    <property type="nucleotide sequence ID" value="NZ_CALJFH010000028.1"/>
</dbReference>
<dbReference type="PRINTS" id="PR01210">
    <property type="entry name" value="GGTRANSPTASE"/>
</dbReference>